<evidence type="ECO:0000256" key="5">
    <source>
        <dbReference type="ARBA" id="ARBA00022741"/>
    </source>
</evidence>
<feature type="transmembrane region" description="Helical" evidence="9">
    <location>
        <begin position="103"/>
        <end position="135"/>
    </location>
</feature>
<keyword evidence="9" id="KW-0472">Membrane</keyword>
<keyword evidence="6 11" id="KW-0418">Kinase</keyword>
<evidence type="ECO:0000313" key="12">
    <source>
        <dbReference type="Proteomes" id="UP000187074"/>
    </source>
</evidence>
<evidence type="ECO:0000256" key="1">
    <source>
        <dbReference type="ARBA" id="ARBA00000085"/>
    </source>
</evidence>
<keyword evidence="4" id="KW-0808">Transferase</keyword>
<keyword evidence="9" id="KW-1133">Transmembrane helix</keyword>
<dbReference type="InterPro" id="IPR011712">
    <property type="entry name" value="Sig_transdc_His_kin_sub3_dim/P"/>
</dbReference>
<comment type="catalytic activity">
    <reaction evidence="1">
        <text>ATP + protein L-histidine = ADP + protein N-phospho-L-histidine.</text>
        <dbReference type="EC" id="2.7.13.3"/>
    </reaction>
</comment>
<reference evidence="11 12" key="1">
    <citation type="submission" date="2016-11" db="EMBL/GenBank/DDBJ databases">
        <title>Paenibacillus species isolates.</title>
        <authorList>
            <person name="Beno S.M."/>
        </authorList>
    </citation>
    <scope>NUCLEOTIDE SEQUENCE [LARGE SCALE GENOMIC DNA]</scope>
    <source>
        <strain evidence="11 12">FSL F4-0100</strain>
    </source>
</reference>
<dbReference type="EMBL" id="MRTF01000006">
    <property type="protein sequence ID" value="OME91365.1"/>
    <property type="molecule type" value="Genomic_DNA"/>
</dbReference>
<dbReference type="PANTHER" id="PTHR24421:SF10">
    <property type="entry name" value="NITRATE_NITRITE SENSOR PROTEIN NARQ"/>
    <property type="match status" value="1"/>
</dbReference>
<organism evidence="11 12">
    <name type="scientific">Paenibacillus lautus</name>
    <name type="common">Bacillus lautus</name>
    <dbReference type="NCBI Taxonomy" id="1401"/>
    <lineage>
        <taxon>Bacteria</taxon>
        <taxon>Bacillati</taxon>
        <taxon>Bacillota</taxon>
        <taxon>Bacilli</taxon>
        <taxon>Bacillales</taxon>
        <taxon>Paenibacillaceae</taxon>
        <taxon>Paenibacillus</taxon>
    </lineage>
</organism>
<dbReference type="InterPro" id="IPR036890">
    <property type="entry name" value="HATPase_C_sf"/>
</dbReference>
<feature type="transmembrane region" description="Helical" evidence="9">
    <location>
        <begin position="62"/>
        <end position="83"/>
    </location>
</feature>
<keyword evidence="8" id="KW-0902">Two-component regulatory system</keyword>
<keyword evidence="5" id="KW-0547">Nucleotide-binding</keyword>
<evidence type="ECO:0000256" key="8">
    <source>
        <dbReference type="ARBA" id="ARBA00023012"/>
    </source>
</evidence>
<dbReference type="RefSeq" id="WP_076323760.1">
    <property type="nucleotide sequence ID" value="NZ_MRTF01000006.1"/>
</dbReference>
<dbReference type="AlphaFoldDB" id="A0A1R1AZ48"/>
<evidence type="ECO:0000259" key="10">
    <source>
        <dbReference type="Pfam" id="PF07730"/>
    </source>
</evidence>
<evidence type="ECO:0000256" key="9">
    <source>
        <dbReference type="SAM" id="Phobius"/>
    </source>
</evidence>
<dbReference type="Gene3D" id="1.20.5.1930">
    <property type="match status" value="1"/>
</dbReference>
<dbReference type="Pfam" id="PF07730">
    <property type="entry name" value="HisKA_3"/>
    <property type="match status" value="1"/>
</dbReference>
<sequence length="374" mass="42734">MSERRNYAELWVIGFQTILFLYVIGQSYVSDVAITPWYILVILLYLSVNVSVYIFKSWNAQPCLMVLAILIVGASSFYIHPLLFLLLPANLYELLFLYLRRSWMILILLLLPALMVPHELVITYVFISVLSYIYLTMLRTFVSRVASYQEQSEHMHLELDRLTQRLSENNEYIRQFEYMFKLEERNRLSQEIHDKIGHSMTGALIQMEAAKRLMTANPDKSAELLQNAISISKEGIESIRLVLKNVKPPTEQLGINRMRLFLEEFSAQHPIKTVLTHEGNVDRITPLQWKIIQDNTQEALTNTMKYANATAVSLHIEVLGTMIKAKVSDNGKGMQKVIKGLGIVGMEERAAVVNGTVIVDGSTGFSVTTLIPYR</sequence>
<dbReference type="GO" id="GO:0046983">
    <property type="term" value="F:protein dimerization activity"/>
    <property type="evidence" value="ECO:0007669"/>
    <property type="project" value="InterPro"/>
</dbReference>
<dbReference type="GO" id="GO:0005524">
    <property type="term" value="F:ATP binding"/>
    <property type="evidence" value="ECO:0007669"/>
    <property type="project" value="UniProtKB-KW"/>
</dbReference>
<dbReference type="OrthoDB" id="199946at2"/>
<feature type="transmembrane region" description="Helical" evidence="9">
    <location>
        <begin position="7"/>
        <end position="25"/>
    </location>
</feature>
<feature type="domain" description="Signal transduction histidine kinase subgroup 3 dimerisation and phosphoacceptor" evidence="10">
    <location>
        <begin position="184"/>
        <end position="250"/>
    </location>
</feature>
<dbReference type="CDD" id="cd16917">
    <property type="entry name" value="HATPase_UhpB-NarQ-NarX-like"/>
    <property type="match status" value="1"/>
</dbReference>
<evidence type="ECO:0000256" key="7">
    <source>
        <dbReference type="ARBA" id="ARBA00022840"/>
    </source>
</evidence>
<feature type="transmembrane region" description="Helical" evidence="9">
    <location>
        <begin position="37"/>
        <end position="55"/>
    </location>
</feature>
<evidence type="ECO:0000256" key="3">
    <source>
        <dbReference type="ARBA" id="ARBA00022553"/>
    </source>
</evidence>
<proteinExistence type="predicted"/>
<comment type="caution">
    <text evidence="11">The sequence shown here is derived from an EMBL/GenBank/DDBJ whole genome shotgun (WGS) entry which is preliminary data.</text>
</comment>
<keyword evidence="3" id="KW-0597">Phosphoprotein</keyword>
<keyword evidence="7" id="KW-0067">ATP-binding</keyword>
<dbReference type="PANTHER" id="PTHR24421">
    <property type="entry name" value="NITRATE/NITRITE SENSOR PROTEIN NARX-RELATED"/>
    <property type="match status" value="1"/>
</dbReference>
<dbReference type="Gene3D" id="3.30.565.10">
    <property type="entry name" value="Histidine kinase-like ATPase, C-terminal domain"/>
    <property type="match status" value="1"/>
</dbReference>
<dbReference type="STRING" id="1401.BK123_18045"/>
<evidence type="ECO:0000313" key="11">
    <source>
        <dbReference type="EMBL" id="OME91365.1"/>
    </source>
</evidence>
<dbReference type="GO" id="GO:0016020">
    <property type="term" value="C:membrane"/>
    <property type="evidence" value="ECO:0007669"/>
    <property type="project" value="InterPro"/>
</dbReference>
<name>A0A1R1AZ48_PAELA</name>
<dbReference type="GO" id="GO:0000155">
    <property type="term" value="F:phosphorelay sensor kinase activity"/>
    <property type="evidence" value="ECO:0007669"/>
    <property type="project" value="InterPro"/>
</dbReference>
<keyword evidence="9" id="KW-0812">Transmembrane</keyword>
<gene>
    <name evidence="11" type="ORF">BK123_18045</name>
</gene>
<evidence type="ECO:0000256" key="4">
    <source>
        <dbReference type="ARBA" id="ARBA00022679"/>
    </source>
</evidence>
<dbReference type="InterPro" id="IPR050482">
    <property type="entry name" value="Sensor_HK_TwoCompSys"/>
</dbReference>
<evidence type="ECO:0000256" key="2">
    <source>
        <dbReference type="ARBA" id="ARBA00012438"/>
    </source>
</evidence>
<dbReference type="Proteomes" id="UP000187074">
    <property type="component" value="Unassembled WGS sequence"/>
</dbReference>
<dbReference type="SUPFAM" id="SSF55874">
    <property type="entry name" value="ATPase domain of HSP90 chaperone/DNA topoisomerase II/histidine kinase"/>
    <property type="match status" value="1"/>
</dbReference>
<accession>A0A1R1AZ48</accession>
<evidence type="ECO:0000256" key="6">
    <source>
        <dbReference type="ARBA" id="ARBA00022777"/>
    </source>
</evidence>
<dbReference type="EC" id="2.7.13.3" evidence="2"/>
<protein>
    <recommendedName>
        <fullName evidence="2">histidine kinase</fullName>
        <ecNumber evidence="2">2.7.13.3</ecNumber>
    </recommendedName>
</protein>